<dbReference type="Proteomes" id="UP000294933">
    <property type="component" value="Unassembled WGS sequence"/>
</dbReference>
<reference evidence="3 4" key="1">
    <citation type="submission" date="2018-06" db="EMBL/GenBank/DDBJ databases">
        <title>A transcriptomic atlas of mushroom development highlights an independent origin of complex multicellularity.</title>
        <authorList>
            <consortium name="DOE Joint Genome Institute"/>
            <person name="Krizsan K."/>
            <person name="Almasi E."/>
            <person name="Merenyi Z."/>
            <person name="Sahu N."/>
            <person name="Viragh M."/>
            <person name="Koszo T."/>
            <person name="Mondo S."/>
            <person name="Kiss B."/>
            <person name="Balint B."/>
            <person name="Kues U."/>
            <person name="Barry K."/>
            <person name="Hegedus J.C."/>
            <person name="Henrissat B."/>
            <person name="Johnson J."/>
            <person name="Lipzen A."/>
            <person name="Ohm R."/>
            <person name="Nagy I."/>
            <person name="Pangilinan J."/>
            <person name="Yan J."/>
            <person name="Xiong Y."/>
            <person name="Grigoriev I.V."/>
            <person name="Hibbett D.S."/>
            <person name="Nagy L.G."/>
        </authorList>
    </citation>
    <scope>NUCLEOTIDE SEQUENCE [LARGE SCALE GENOMIC DNA]</scope>
    <source>
        <strain evidence="3 4">SZMC22713</strain>
    </source>
</reference>
<evidence type="ECO:0000313" key="4">
    <source>
        <dbReference type="Proteomes" id="UP000294933"/>
    </source>
</evidence>
<feature type="domain" description="GmrSD restriction endonucleases N-terminal" evidence="2">
    <location>
        <begin position="64"/>
        <end position="207"/>
    </location>
</feature>
<proteinExistence type="predicted"/>
<organism evidence="3 4">
    <name type="scientific">Rickenella mellea</name>
    <dbReference type="NCBI Taxonomy" id="50990"/>
    <lineage>
        <taxon>Eukaryota</taxon>
        <taxon>Fungi</taxon>
        <taxon>Dikarya</taxon>
        <taxon>Basidiomycota</taxon>
        <taxon>Agaricomycotina</taxon>
        <taxon>Agaricomycetes</taxon>
        <taxon>Hymenochaetales</taxon>
        <taxon>Rickenellaceae</taxon>
        <taxon>Rickenella</taxon>
    </lineage>
</organism>
<dbReference type="InterPro" id="IPR004919">
    <property type="entry name" value="GmrSD_N"/>
</dbReference>
<dbReference type="Pfam" id="PF03235">
    <property type="entry name" value="GmrSD_N"/>
    <property type="match status" value="1"/>
</dbReference>
<protein>
    <recommendedName>
        <fullName evidence="2">GmrSD restriction endonucleases N-terminal domain-containing protein</fullName>
    </recommendedName>
</protein>
<evidence type="ECO:0000256" key="1">
    <source>
        <dbReference type="SAM" id="MobiDB-lite"/>
    </source>
</evidence>
<evidence type="ECO:0000259" key="2">
    <source>
        <dbReference type="Pfam" id="PF03235"/>
    </source>
</evidence>
<dbReference type="PANTHER" id="PTHR39639">
    <property type="entry name" value="CHROMOSOME 16, WHOLE GENOME SHOTGUN SEQUENCE"/>
    <property type="match status" value="1"/>
</dbReference>
<sequence>MSEQNTQKDEEIDELDHSDYGDAEEYDVDPNDPNGFRIRDPLDVPQAKVYTTYELHKMVHEGFIDLSPPYQRDVVWGEAKQIALIDSIFRNFYIPPILFLVSKPDDEDWDRNEELRVCMDGKQRLTSIQKFFDGQIPHKDPVTKKKYWFTSSQSANRLEIPEHFKRIFKEKNITCVEYKDLTPGTERDIFQRVQLGVSLTAAEKLKAVPSIWADWIIELDTKHISNDDGLATLIQWDTKRARNFQCLAQLIYCYDKLPTRTEPTVAKLEQWFVRADGPSQELKAAIEKVLVAYWTIASANRLNAAFKQVKKRVAPVEFVYIGVLLAVLEDCDIDHKAKEVHNLRKYVRQIHKDVRANTRVVKTLWDYIETAQANTLQLVGNGPSSTLGTPGKKRRKRGSDDDDDDGEYRPPHIRTLGSAPSTRARGQK</sequence>
<dbReference type="EMBL" id="ML170162">
    <property type="protein sequence ID" value="TDL26229.1"/>
    <property type="molecule type" value="Genomic_DNA"/>
</dbReference>
<dbReference type="AlphaFoldDB" id="A0A4Y7QHC2"/>
<gene>
    <name evidence="3" type="ORF">BD410DRAFT_895640</name>
</gene>
<feature type="compositionally biased region" description="Polar residues" evidence="1">
    <location>
        <begin position="379"/>
        <end position="388"/>
    </location>
</feature>
<evidence type="ECO:0000313" key="3">
    <source>
        <dbReference type="EMBL" id="TDL26229.1"/>
    </source>
</evidence>
<feature type="region of interest" description="Disordered" evidence="1">
    <location>
        <begin position="1"/>
        <end position="40"/>
    </location>
</feature>
<keyword evidence="4" id="KW-1185">Reference proteome</keyword>
<dbReference type="STRING" id="50990.A0A4Y7QHC2"/>
<dbReference type="PANTHER" id="PTHR39639:SF1">
    <property type="entry name" value="DUF262 DOMAIN-CONTAINING PROTEIN"/>
    <property type="match status" value="1"/>
</dbReference>
<feature type="region of interest" description="Disordered" evidence="1">
    <location>
        <begin position="379"/>
        <end position="428"/>
    </location>
</feature>
<feature type="compositionally biased region" description="Acidic residues" evidence="1">
    <location>
        <begin position="21"/>
        <end position="30"/>
    </location>
</feature>
<accession>A0A4Y7QHC2</accession>
<name>A0A4Y7QHC2_9AGAM</name>
<dbReference type="OrthoDB" id="5419821at2759"/>
<dbReference type="VEuPathDB" id="FungiDB:BD410DRAFT_895640"/>